<evidence type="ECO:0000256" key="7">
    <source>
        <dbReference type="ARBA" id="ARBA00022679"/>
    </source>
</evidence>
<comment type="catalytic activity">
    <reaction evidence="12 14">
        <text>an alpha-D-Man-(1-&gt;3)-[alpha-D-Man-(1-&gt;6)]-beta-D-Man-(1-&gt;4)-beta-D-GlcNAc-(1-&gt;4)-alpha-D-GlcNAc-diphospho-di-trans,poly-cis-dolichol + 2 GDP-alpha-D-mannose = an alpha-D-Man-(1-&gt;2)-alpha-D-Man-(1-&gt;2)-alpha-D-Man-(1-&gt;3)-[alpha-D-Man-(1-&gt;6)]-beta-D-Man-(1-&gt;4)-beta-D-GlcNAc-(1-&gt;4)-alpha-D-GlcNAc-diphospho-di-trans,poly-cis-dolichol + 2 GDP + 2 H(+)</text>
        <dbReference type="Rhea" id="RHEA:29523"/>
        <dbReference type="Rhea" id="RHEA-COMP:19515"/>
        <dbReference type="Rhea" id="RHEA-COMP:19516"/>
        <dbReference type="ChEBI" id="CHEBI:15378"/>
        <dbReference type="ChEBI" id="CHEBI:57527"/>
        <dbReference type="ChEBI" id="CHEBI:58189"/>
        <dbReference type="ChEBI" id="CHEBI:132511"/>
        <dbReference type="ChEBI" id="CHEBI:132515"/>
        <dbReference type="EC" id="2.4.1.131"/>
    </reaction>
    <physiologicalReaction direction="left-to-right" evidence="12 14">
        <dbReference type="Rhea" id="RHEA:29524"/>
    </physiologicalReaction>
</comment>
<dbReference type="Gene3D" id="3.40.50.2000">
    <property type="entry name" value="Glycogen Phosphorylase B"/>
    <property type="match status" value="1"/>
</dbReference>
<dbReference type="InterPro" id="IPR001296">
    <property type="entry name" value="Glyco_trans_1"/>
</dbReference>
<keyword evidence="11" id="KW-0472">Membrane</keyword>
<evidence type="ECO:0000313" key="19">
    <source>
        <dbReference type="EMBL" id="KAL1584517.1"/>
    </source>
</evidence>
<dbReference type="PANTHER" id="PTHR45919:SF1">
    <property type="entry name" value="GDP-MAN:MAN(3)GLCNAC(2)-PP-DOL ALPHA-1,2-MANNOSYLTRANSFERASE"/>
    <property type="match status" value="1"/>
</dbReference>
<evidence type="ECO:0000313" key="20">
    <source>
        <dbReference type="Proteomes" id="UP000803884"/>
    </source>
</evidence>
<keyword evidence="9 14" id="KW-0256">Endoplasmic reticulum</keyword>
<dbReference type="FunFam" id="3.40.50.2000:FF:000168">
    <property type="entry name" value="Alpha-1,2-mannosyltransferase (Alg11), putative"/>
    <property type="match status" value="1"/>
</dbReference>
<dbReference type="Pfam" id="PF15924">
    <property type="entry name" value="ALG11_N"/>
    <property type="match status" value="1"/>
</dbReference>
<evidence type="ECO:0000256" key="11">
    <source>
        <dbReference type="ARBA" id="ARBA00023136"/>
    </source>
</evidence>
<proteinExistence type="inferred from homology"/>
<evidence type="ECO:0000256" key="8">
    <source>
        <dbReference type="ARBA" id="ARBA00022692"/>
    </source>
</evidence>
<dbReference type="AlphaFoldDB" id="A0AB34KHL2"/>
<feature type="region of interest" description="Disordered" evidence="15">
    <location>
        <begin position="54"/>
        <end position="74"/>
    </location>
</feature>
<dbReference type="GO" id="GO:0005789">
    <property type="term" value="C:endoplasmic reticulum membrane"/>
    <property type="evidence" value="ECO:0007669"/>
    <property type="project" value="UniProtKB-SubCell"/>
</dbReference>
<sequence>MALLRDLLAVLLGTVLAVALTPYSFRLTGRLCGAQIKSKTAQRRELLLQRAASEEKLQQDNGTSSDEEWETVNAGSKTPVTADATFKGVIGFFHPFCNAGGGGERVLFAAILATQQRYPNALCVVYTGDHDASKEQIITNVRNRFNIHLNAARVCFLYLSTREYVLPSKWPHFTLLGQSLGSILLAWDAFTLLAPDIFVDTMGYAFTLATCKWLFPTVPTGAYVHYPTISTDMLSSLHDEVSSNRGVNAGLGKGLRGRVKQFYWEMFAKLYSWVGGNVDVVMTNSSWTQNHVSQLWGKARTNRGKQHAISVVYPPCAVGELEAKIPVDEASEKSRTRNLLYIAQFRPEKMHQMIIDAFRAFLKSYKHLSQLSPPPKLILVGSVRDDSDEKRVYKLRLQAQEIKENVEFVVNAKWPQILDYLKTSSVGVNGMWNEHFGIGVVEYQAAGLISVVNDSGGPKEDIVIPIDGKPTGFHASTTEQFAEGFARALELSSDEALAMRLRSRKSAKRFSEEVFSEAWLAQLENLVALEKAGEKKK</sequence>
<keyword evidence="20" id="KW-1185">Reference proteome</keyword>
<organism evidence="19 20">
    <name type="scientific">Cladosporium halotolerans</name>
    <dbReference type="NCBI Taxonomy" id="1052096"/>
    <lineage>
        <taxon>Eukaryota</taxon>
        <taxon>Fungi</taxon>
        <taxon>Dikarya</taxon>
        <taxon>Ascomycota</taxon>
        <taxon>Pezizomycotina</taxon>
        <taxon>Dothideomycetes</taxon>
        <taxon>Dothideomycetidae</taxon>
        <taxon>Cladosporiales</taxon>
        <taxon>Cladosporiaceae</taxon>
        <taxon>Cladosporium</taxon>
    </lineage>
</organism>
<evidence type="ECO:0000256" key="13">
    <source>
        <dbReference type="ARBA" id="ARBA00056799"/>
    </source>
</evidence>
<feature type="domain" description="Glycosyl transferase family 1" evidence="17">
    <location>
        <begin position="334"/>
        <end position="496"/>
    </location>
</feature>
<comment type="similarity">
    <text evidence="3 14">Belongs to the glycosyltransferase group 1 family. Glycosyltransferase 4 subfamily.</text>
</comment>
<keyword evidence="16" id="KW-0732">Signal</keyword>
<dbReference type="PANTHER" id="PTHR45919">
    <property type="entry name" value="GDP-MAN:MAN(3)GLCNAC(2)-PP-DOL ALPHA-1,2-MANNOSYLTRANSFERASE"/>
    <property type="match status" value="1"/>
</dbReference>
<dbReference type="EMBL" id="JAAQHG020000025">
    <property type="protein sequence ID" value="KAL1584517.1"/>
    <property type="molecule type" value="Genomic_DNA"/>
</dbReference>
<evidence type="ECO:0000259" key="18">
    <source>
        <dbReference type="Pfam" id="PF15924"/>
    </source>
</evidence>
<keyword evidence="8" id="KW-0812">Transmembrane</keyword>
<feature type="signal peptide" evidence="16">
    <location>
        <begin position="1"/>
        <end position="17"/>
    </location>
</feature>
<feature type="domain" description="ALG11 mannosyltransferase N-terminal" evidence="18">
    <location>
        <begin position="88"/>
        <end position="296"/>
    </location>
</feature>
<evidence type="ECO:0000256" key="4">
    <source>
        <dbReference type="ARBA" id="ARBA00012645"/>
    </source>
</evidence>
<evidence type="ECO:0000256" key="15">
    <source>
        <dbReference type="SAM" id="MobiDB-lite"/>
    </source>
</evidence>
<evidence type="ECO:0000259" key="17">
    <source>
        <dbReference type="Pfam" id="PF00534"/>
    </source>
</evidence>
<dbReference type="GeneID" id="96008504"/>
<comment type="function">
    <text evidence="13 14">GDP-Man:Man(3)GlcNAc(2)-PP-Dol alpha-1,2-mannosyltransferase that operates in the biosynthetic pathway of dolichol-linked oligosaccharides, the glycan precursors employed in protein asparagine (N)-glycosylation. The assembly of dolichol-linked oligosaccharides begins on the cytosolic side of the endoplasmic reticulum membrane and finishes in its lumen. The sequential addition of sugars to dolichol pyrophosphate produces dolichol-linked oligosaccharides containing fourteen sugars, including two GlcNAcs, nine mannoses and three glucoses. Once assembled, the oligosaccharide is transferred from the lipid to nascent proteins by oligosaccharyltransferases. Catalyzes, on the cytoplasmic face of the endoplasmic reticulum, the addition of the fourth and fifth mannose residues to the dolichol-linked oligosaccharide chain, to produce Man(5)GlcNAc(2)-PP-dolichol core oligosaccharide.</text>
</comment>
<dbReference type="Pfam" id="PF00534">
    <property type="entry name" value="Glycos_transf_1"/>
    <property type="match status" value="1"/>
</dbReference>
<dbReference type="Proteomes" id="UP000803884">
    <property type="component" value="Unassembled WGS sequence"/>
</dbReference>
<evidence type="ECO:0000256" key="2">
    <source>
        <dbReference type="ARBA" id="ARBA00004922"/>
    </source>
</evidence>
<gene>
    <name evidence="19" type="ORF">WHR41_07061</name>
</gene>
<feature type="chain" id="PRO_5044276664" description="GDP-Man:Man(3)GlcNAc(2)-PP-Dol alpha-1,2-mannosyltransferase" evidence="16">
    <location>
        <begin position="18"/>
        <end position="537"/>
    </location>
</feature>
<evidence type="ECO:0000256" key="6">
    <source>
        <dbReference type="ARBA" id="ARBA00022676"/>
    </source>
</evidence>
<evidence type="ECO:0000256" key="12">
    <source>
        <dbReference type="ARBA" id="ARBA00045065"/>
    </source>
</evidence>
<evidence type="ECO:0000256" key="5">
    <source>
        <dbReference type="ARBA" id="ARBA00022018"/>
    </source>
</evidence>
<name>A0AB34KHL2_9PEZI</name>
<keyword evidence="6 14" id="KW-0328">Glycosyltransferase</keyword>
<evidence type="ECO:0000256" key="14">
    <source>
        <dbReference type="RuleBase" id="RU367051"/>
    </source>
</evidence>
<comment type="caution">
    <text evidence="19">The sequence shown here is derived from an EMBL/GenBank/DDBJ whole genome shotgun (WGS) entry which is preliminary data.</text>
</comment>
<evidence type="ECO:0000256" key="16">
    <source>
        <dbReference type="SAM" id="SignalP"/>
    </source>
</evidence>
<dbReference type="GO" id="GO:0006487">
    <property type="term" value="P:protein N-linked glycosylation"/>
    <property type="evidence" value="ECO:0007669"/>
    <property type="project" value="TreeGrafter"/>
</dbReference>
<comment type="pathway">
    <text evidence="2 14">Protein modification; protein glycosylation.</text>
</comment>
<evidence type="ECO:0000256" key="10">
    <source>
        <dbReference type="ARBA" id="ARBA00022989"/>
    </source>
</evidence>
<accession>A0AB34KHL2</accession>
<keyword evidence="10" id="KW-1133">Transmembrane helix</keyword>
<dbReference type="InterPro" id="IPR031814">
    <property type="entry name" value="ALG11_N"/>
</dbReference>
<protein>
    <recommendedName>
        <fullName evidence="5 14">GDP-Man:Man(3)GlcNAc(2)-PP-Dol alpha-1,2-mannosyltransferase</fullName>
        <ecNumber evidence="4 14">2.4.1.131</ecNumber>
    </recommendedName>
</protein>
<dbReference type="GO" id="GO:0004377">
    <property type="term" value="F:GDP-Man:Man(3)GlcNAc(2)-PP-Dol alpha-1,2-mannosyltransferase activity"/>
    <property type="evidence" value="ECO:0007669"/>
    <property type="project" value="UniProtKB-UniRule"/>
</dbReference>
<dbReference type="SUPFAM" id="SSF53756">
    <property type="entry name" value="UDP-Glycosyltransferase/glycogen phosphorylase"/>
    <property type="match status" value="1"/>
</dbReference>
<evidence type="ECO:0000256" key="9">
    <source>
        <dbReference type="ARBA" id="ARBA00022824"/>
    </source>
</evidence>
<reference evidence="19 20" key="1">
    <citation type="journal article" date="2020" name="Microbiol. Resour. Announc.">
        <title>Draft Genome Sequence of a Cladosporium Species Isolated from the Mesophotic Ascidian Didemnum maculosum.</title>
        <authorList>
            <person name="Gioti A."/>
            <person name="Siaperas R."/>
            <person name="Nikolaivits E."/>
            <person name="Le Goff G."/>
            <person name="Ouazzani J."/>
            <person name="Kotoulas G."/>
            <person name="Topakas E."/>
        </authorList>
    </citation>
    <scope>NUCLEOTIDE SEQUENCE [LARGE SCALE GENOMIC DNA]</scope>
    <source>
        <strain evidence="19 20">TM138-S3</strain>
    </source>
</reference>
<dbReference type="InterPro" id="IPR038013">
    <property type="entry name" value="ALG11"/>
</dbReference>
<comment type="subcellular location">
    <subcellularLocation>
        <location evidence="1">Endoplasmic reticulum membrane</location>
        <topology evidence="1">Single-pass membrane protein</topology>
    </subcellularLocation>
</comment>
<dbReference type="CDD" id="cd03806">
    <property type="entry name" value="GT4_ALG11-like"/>
    <property type="match status" value="1"/>
</dbReference>
<evidence type="ECO:0000256" key="1">
    <source>
        <dbReference type="ARBA" id="ARBA00004389"/>
    </source>
</evidence>
<dbReference type="RefSeq" id="XP_069227623.1">
    <property type="nucleotide sequence ID" value="XM_069375666.1"/>
</dbReference>
<dbReference type="EC" id="2.4.1.131" evidence="4 14"/>
<keyword evidence="7 14" id="KW-0808">Transferase</keyword>
<evidence type="ECO:0000256" key="3">
    <source>
        <dbReference type="ARBA" id="ARBA00009481"/>
    </source>
</evidence>